<dbReference type="Proteomes" id="UP001565219">
    <property type="component" value="Unassembled WGS sequence"/>
</dbReference>
<proteinExistence type="predicted"/>
<comment type="caution">
    <text evidence="3">The sequence shown here is derived from an EMBL/GenBank/DDBJ whole genome shotgun (WGS) entry which is preliminary data.</text>
</comment>
<feature type="transmembrane region" description="Helical" evidence="2">
    <location>
        <begin position="133"/>
        <end position="155"/>
    </location>
</feature>
<keyword evidence="2" id="KW-0812">Transmembrane</keyword>
<evidence type="ECO:0000313" key="3">
    <source>
        <dbReference type="EMBL" id="MEY8634440.1"/>
    </source>
</evidence>
<feature type="transmembrane region" description="Helical" evidence="2">
    <location>
        <begin position="7"/>
        <end position="25"/>
    </location>
</feature>
<feature type="region of interest" description="Disordered" evidence="1">
    <location>
        <begin position="191"/>
        <end position="225"/>
    </location>
</feature>
<protein>
    <submittedName>
        <fullName evidence="3">Uncharacterized protein</fullName>
    </submittedName>
</protein>
<evidence type="ECO:0000313" key="4">
    <source>
        <dbReference type="Proteomes" id="UP001565219"/>
    </source>
</evidence>
<keyword evidence="2" id="KW-0472">Membrane</keyword>
<keyword evidence="2" id="KW-1133">Transmembrane helix</keyword>
<organism evidence="3 4">
    <name type="scientific">Anaerostipes hominis</name>
    <name type="common">ex Lee et al. 2021</name>
    <dbReference type="NCBI Taxonomy" id="2025494"/>
    <lineage>
        <taxon>Bacteria</taxon>
        <taxon>Bacillati</taxon>
        <taxon>Bacillota</taxon>
        <taxon>Clostridia</taxon>
        <taxon>Lachnospirales</taxon>
        <taxon>Lachnospiraceae</taxon>
        <taxon>Anaerostipes</taxon>
    </lineage>
</organism>
<dbReference type="RefSeq" id="WP_024726487.1">
    <property type="nucleotide sequence ID" value="NZ_BAABXW010000002.1"/>
</dbReference>
<sequence length="225" mass="24940">MRKRPDPVFVAYSLVCLFFSVHVSYPFIHWPGWDLGGISYLIEDVSYFAMLSCMVLLTIRLCSGILPIKLHMSVYTFTALMAVSPVIFTYALFPGFPSVVNVYGTIVYTSKLMVSLYLILLAFLGAVKEKSSVWLLAGNAVFGFGLFTDLWTGGAYEPLCFGWQDEYSGFLMVLFFMVLIIRYNRGADRQKPAAHPAASGGSGGKDSPPVKDAGGTQRISFHRRP</sequence>
<feature type="transmembrane region" description="Helical" evidence="2">
    <location>
        <begin position="167"/>
        <end position="183"/>
    </location>
</feature>
<dbReference type="EMBL" id="JBCLTR010000019">
    <property type="protein sequence ID" value="MEY8634440.1"/>
    <property type="molecule type" value="Genomic_DNA"/>
</dbReference>
<name>A0ABV4DKM1_9FIRM</name>
<feature type="transmembrane region" description="Helical" evidence="2">
    <location>
        <begin position="45"/>
        <end position="62"/>
    </location>
</feature>
<accession>A0ABV4DKM1</accession>
<keyword evidence="4" id="KW-1185">Reference proteome</keyword>
<evidence type="ECO:0000256" key="2">
    <source>
        <dbReference type="SAM" id="Phobius"/>
    </source>
</evidence>
<feature type="transmembrane region" description="Helical" evidence="2">
    <location>
        <begin position="105"/>
        <end position="126"/>
    </location>
</feature>
<evidence type="ECO:0000256" key="1">
    <source>
        <dbReference type="SAM" id="MobiDB-lite"/>
    </source>
</evidence>
<feature type="transmembrane region" description="Helical" evidence="2">
    <location>
        <begin position="74"/>
        <end position="93"/>
    </location>
</feature>
<reference evidence="3 4" key="1">
    <citation type="submission" date="2024-03" db="EMBL/GenBank/DDBJ databases">
        <title>Mouse gut bacterial collection (mGBC) of GemPharmatech.</title>
        <authorList>
            <person name="He Y."/>
            <person name="Dong L."/>
            <person name="Wu D."/>
            <person name="Gao X."/>
            <person name="Lin Z."/>
        </authorList>
    </citation>
    <scope>NUCLEOTIDE SEQUENCE [LARGE SCALE GENOMIC DNA]</scope>
    <source>
        <strain evidence="3 4">32-10</strain>
    </source>
</reference>
<gene>
    <name evidence="3" type="ORF">AALG99_13120</name>
</gene>